<protein>
    <recommendedName>
        <fullName evidence="5">Secretion system C-terminal sorting domain-containing protein</fullName>
    </recommendedName>
</protein>
<evidence type="ECO:0000313" key="3">
    <source>
        <dbReference type="EMBL" id="PAP77749.1"/>
    </source>
</evidence>
<dbReference type="PANTHER" id="PTHR45982:SF1">
    <property type="entry name" value="REGULATOR OF CHROMOSOME CONDENSATION"/>
    <property type="match status" value="1"/>
</dbReference>
<dbReference type="InterPro" id="IPR000408">
    <property type="entry name" value="Reg_chr_condens"/>
</dbReference>
<evidence type="ECO:0000313" key="4">
    <source>
        <dbReference type="Proteomes" id="UP000216339"/>
    </source>
</evidence>
<dbReference type="InterPro" id="IPR002102">
    <property type="entry name" value="Cohesin_dom"/>
</dbReference>
<dbReference type="GO" id="GO:0005085">
    <property type="term" value="F:guanyl-nucleotide exchange factor activity"/>
    <property type="evidence" value="ECO:0007669"/>
    <property type="project" value="TreeGrafter"/>
</dbReference>
<feature type="domain" description="Cohesin" evidence="1">
    <location>
        <begin position="311"/>
        <end position="413"/>
    </location>
</feature>
<dbReference type="PROSITE" id="PS00626">
    <property type="entry name" value="RCC1_2"/>
    <property type="match status" value="3"/>
</dbReference>
<feature type="domain" description="Secretion system C-terminal sorting" evidence="2">
    <location>
        <begin position="688"/>
        <end position="758"/>
    </location>
</feature>
<accession>A0A271J4Z0</accession>
<organism evidence="3 4">
    <name type="scientific">Rubrivirga marina</name>
    <dbReference type="NCBI Taxonomy" id="1196024"/>
    <lineage>
        <taxon>Bacteria</taxon>
        <taxon>Pseudomonadati</taxon>
        <taxon>Rhodothermota</taxon>
        <taxon>Rhodothermia</taxon>
        <taxon>Rhodothermales</taxon>
        <taxon>Rubricoccaceae</taxon>
        <taxon>Rubrivirga</taxon>
    </lineage>
</organism>
<dbReference type="NCBIfam" id="TIGR04183">
    <property type="entry name" value="Por_Secre_tail"/>
    <property type="match status" value="1"/>
</dbReference>
<dbReference type="Pfam" id="PF13540">
    <property type="entry name" value="RCC1_2"/>
    <property type="match status" value="4"/>
</dbReference>
<dbReference type="Pfam" id="PF00963">
    <property type="entry name" value="Cohesin"/>
    <property type="match status" value="1"/>
</dbReference>
<dbReference type="InterPro" id="IPR009091">
    <property type="entry name" value="RCC1/BLIP-II"/>
</dbReference>
<dbReference type="SUPFAM" id="SSF50985">
    <property type="entry name" value="RCC1/BLIP-II"/>
    <property type="match status" value="1"/>
</dbReference>
<sequence>MALVVAPVALAQSGTVASNSYAPPSGLSDVASISAGYYHGLALKTDGSVVQWGGTSNGQGSPPAGLNAVAVDAGHFHSLALRSDGTVVAWGSNSNGQSTVPSGLSDVVAVSGGSYHSLALKSDGTVVGWGGRTFGEATPPAGLTDVVAIEAGGVMSLALKADGTVVQWGHSGYGTPPSSLAGVVSIAAGEFHGLALKADGTIVGWGYSEGYGAETAPATLTDPVAISAGQSFSIGLNSDGTIVGWGYPGGFSGMTTLSGVRSLSAGRGFTLALYGETPPLPTTPGGGGGGSSESALAIGSSASVYWPTDTAEIAVDAAAADGLLALSAVLGYDPARLDYDTGSLEAGALFTDGSPQAFAQDFPEAGTLDWTTGRTVGTATGDGSVATVTFSIDDLAAPGWAPFTLDRVDAIDDAGAEFTFDEVGGGQFMIGGVWPGDLNNDCTANYLDGLAILADYNATGAARPGDRDIAWGAKAFSPWGGSSAAPEFLRSFMDGDGNGTLDYRDALPVLLNYNETHEAETGCVAPASAARFAGTVDRTAGAASVALNGAVGSTVAFDLALSEPAAELLGVGIQLRFGTSGATVTSVEPGSLFTPAISIVHIEDGVAEAAFGQAGPDAAISGEGTLVRVVARIDAPDAAVEIAGLHLSTVSGGTTALDPAAGGVTVSESQPVANEDAAGGALDVALAPNPARAAAHVALTAPEAGAVTVRVFDALGRQVAAVDQTVPAGSTRFELPIDALAPGVYVVRVAGFGQATSRTLTVAR</sequence>
<name>A0A271J4Z0_9BACT</name>
<evidence type="ECO:0008006" key="5">
    <source>
        <dbReference type="Google" id="ProtNLM"/>
    </source>
</evidence>
<evidence type="ECO:0000259" key="1">
    <source>
        <dbReference type="Pfam" id="PF00963"/>
    </source>
</evidence>
<dbReference type="AlphaFoldDB" id="A0A271J4Z0"/>
<dbReference type="Proteomes" id="UP000216339">
    <property type="component" value="Unassembled WGS sequence"/>
</dbReference>
<comment type="caution">
    <text evidence="3">The sequence shown here is derived from an EMBL/GenBank/DDBJ whole genome shotgun (WGS) entry which is preliminary data.</text>
</comment>
<dbReference type="GO" id="GO:0005737">
    <property type="term" value="C:cytoplasm"/>
    <property type="evidence" value="ECO:0007669"/>
    <property type="project" value="TreeGrafter"/>
</dbReference>
<dbReference type="Gene3D" id="2.60.40.680">
    <property type="match status" value="2"/>
</dbReference>
<keyword evidence="4" id="KW-1185">Reference proteome</keyword>
<dbReference type="GO" id="GO:0000272">
    <property type="term" value="P:polysaccharide catabolic process"/>
    <property type="evidence" value="ECO:0007669"/>
    <property type="project" value="InterPro"/>
</dbReference>
<dbReference type="InterPro" id="IPR051553">
    <property type="entry name" value="Ran_GTPase-activating"/>
</dbReference>
<proteinExistence type="predicted"/>
<dbReference type="Gene3D" id="2.130.10.30">
    <property type="entry name" value="Regulator of chromosome condensation 1/beta-lactamase-inhibitor protein II"/>
    <property type="match status" value="2"/>
</dbReference>
<dbReference type="RefSeq" id="WP_179299677.1">
    <property type="nucleotide sequence ID" value="NZ_MQWD01000001.1"/>
</dbReference>
<dbReference type="PANTHER" id="PTHR45982">
    <property type="entry name" value="REGULATOR OF CHROMOSOME CONDENSATION"/>
    <property type="match status" value="1"/>
</dbReference>
<dbReference type="GO" id="GO:0030246">
    <property type="term" value="F:carbohydrate binding"/>
    <property type="evidence" value="ECO:0007669"/>
    <property type="project" value="InterPro"/>
</dbReference>
<dbReference type="PROSITE" id="PS50012">
    <property type="entry name" value="RCC1_3"/>
    <property type="match status" value="2"/>
</dbReference>
<dbReference type="InterPro" id="IPR026444">
    <property type="entry name" value="Secre_tail"/>
</dbReference>
<dbReference type="Pfam" id="PF18962">
    <property type="entry name" value="Por_Secre_tail"/>
    <property type="match status" value="1"/>
</dbReference>
<reference evidence="3 4" key="1">
    <citation type="submission" date="2016-11" db="EMBL/GenBank/DDBJ databases">
        <title>Study of marine rhodopsin-containing bacteria.</title>
        <authorList>
            <person name="Yoshizawa S."/>
            <person name="Kumagai Y."/>
            <person name="Kogure K."/>
        </authorList>
    </citation>
    <scope>NUCLEOTIDE SEQUENCE [LARGE SCALE GENOMIC DNA]</scope>
    <source>
        <strain evidence="3 4">SAORIC-28</strain>
    </source>
</reference>
<gene>
    <name evidence="3" type="ORF">BSZ37_15495</name>
</gene>
<evidence type="ECO:0000259" key="2">
    <source>
        <dbReference type="Pfam" id="PF18962"/>
    </source>
</evidence>
<dbReference type="EMBL" id="MQWD01000001">
    <property type="protein sequence ID" value="PAP77749.1"/>
    <property type="molecule type" value="Genomic_DNA"/>
</dbReference>